<dbReference type="EMBL" id="ML208309">
    <property type="protein sequence ID" value="TFK70709.1"/>
    <property type="molecule type" value="Genomic_DNA"/>
</dbReference>
<protein>
    <submittedName>
        <fullName evidence="1">Uncharacterized protein</fullName>
    </submittedName>
</protein>
<proteinExistence type="predicted"/>
<reference evidence="1 2" key="1">
    <citation type="journal article" date="2019" name="Nat. Ecol. Evol.">
        <title>Megaphylogeny resolves global patterns of mushroom evolution.</title>
        <authorList>
            <person name="Varga T."/>
            <person name="Krizsan K."/>
            <person name="Foldi C."/>
            <person name="Dima B."/>
            <person name="Sanchez-Garcia M."/>
            <person name="Sanchez-Ramirez S."/>
            <person name="Szollosi G.J."/>
            <person name="Szarkandi J.G."/>
            <person name="Papp V."/>
            <person name="Albert L."/>
            <person name="Andreopoulos W."/>
            <person name="Angelini C."/>
            <person name="Antonin V."/>
            <person name="Barry K.W."/>
            <person name="Bougher N.L."/>
            <person name="Buchanan P."/>
            <person name="Buyck B."/>
            <person name="Bense V."/>
            <person name="Catcheside P."/>
            <person name="Chovatia M."/>
            <person name="Cooper J."/>
            <person name="Damon W."/>
            <person name="Desjardin D."/>
            <person name="Finy P."/>
            <person name="Geml J."/>
            <person name="Haridas S."/>
            <person name="Hughes K."/>
            <person name="Justo A."/>
            <person name="Karasinski D."/>
            <person name="Kautmanova I."/>
            <person name="Kiss B."/>
            <person name="Kocsube S."/>
            <person name="Kotiranta H."/>
            <person name="LaButti K.M."/>
            <person name="Lechner B.E."/>
            <person name="Liimatainen K."/>
            <person name="Lipzen A."/>
            <person name="Lukacs Z."/>
            <person name="Mihaltcheva S."/>
            <person name="Morgado L.N."/>
            <person name="Niskanen T."/>
            <person name="Noordeloos M.E."/>
            <person name="Ohm R.A."/>
            <person name="Ortiz-Santana B."/>
            <person name="Ovrebo C."/>
            <person name="Racz N."/>
            <person name="Riley R."/>
            <person name="Savchenko A."/>
            <person name="Shiryaev A."/>
            <person name="Soop K."/>
            <person name="Spirin V."/>
            <person name="Szebenyi C."/>
            <person name="Tomsovsky M."/>
            <person name="Tulloss R.E."/>
            <person name="Uehling J."/>
            <person name="Grigoriev I.V."/>
            <person name="Vagvolgyi C."/>
            <person name="Papp T."/>
            <person name="Martin F.M."/>
            <person name="Miettinen O."/>
            <person name="Hibbett D.S."/>
            <person name="Nagy L.G."/>
        </authorList>
    </citation>
    <scope>NUCLEOTIDE SEQUENCE [LARGE SCALE GENOMIC DNA]</scope>
    <source>
        <strain evidence="1 2">NL-1719</strain>
    </source>
</reference>
<accession>A0ACD3AZG5</accession>
<evidence type="ECO:0000313" key="1">
    <source>
        <dbReference type="EMBL" id="TFK70709.1"/>
    </source>
</evidence>
<organism evidence="1 2">
    <name type="scientific">Pluteus cervinus</name>
    <dbReference type="NCBI Taxonomy" id="181527"/>
    <lineage>
        <taxon>Eukaryota</taxon>
        <taxon>Fungi</taxon>
        <taxon>Dikarya</taxon>
        <taxon>Basidiomycota</taxon>
        <taxon>Agaricomycotina</taxon>
        <taxon>Agaricomycetes</taxon>
        <taxon>Agaricomycetidae</taxon>
        <taxon>Agaricales</taxon>
        <taxon>Pluteineae</taxon>
        <taxon>Pluteaceae</taxon>
        <taxon>Pluteus</taxon>
    </lineage>
</organism>
<keyword evidence="2" id="KW-1185">Reference proteome</keyword>
<gene>
    <name evidence="1" type="ORF">BDN72DRAFT_525827</name>
</gene>
<evidence type="ECO:0000313" key="2">
    <source>
        <dbReference type="Proteomes" id="UP000308600"/>
    </source>
</evidence>
<dbReference type="Proteomes" id="UP000308600">
    <property type="component" value="Unassembled WGS sequence"/>
</dbReference>
<name>A0ACD3AZG5_9AGAR</name>
<sequence>MNNLRVVSFGLRENYVGENNPLPWIIDFLAHLPSPQTLKEIYFHGSLESELSRPDEERQKQGWPADWARLDVLLASLRFSHIKDITFCLYDNDSDTESLLASLRRSLPGLSASGRLIFSMPDCECNILFYMNDEREVTQFRLDTLIPDHERHWQTLRSGPWRYGVGL</sequence>